<dbReference type="EMBL" id="LXQA010004860">
    <property type="protein sequence ID" value="MCH83243.1"/>
    <property type="molecule type" value="Genomic_DNA"/>
</dbReference>
<keyword evidence="2" id="KW-1185">Reference proteome</keyword>
<dbReference type="Proteomes" id="UP000265520">
    <property type="component" value="Unassembled WGS sequence"/>
</dbReference>
<name>A0A392M7W1_9FABA</name>
<organism evidence="1 2">
    <name type="scientific">Trifolium medium</name>
    <dbReference type="NCBI Taxonomy" id="97028"/>
    <lineage>
        <taxon>Eukaryota</taxon>
        <taxon>Viridiplantae</taxon>
        <taxon>Streptophyta</taxon>
        <taxon>Embryophyta</taxon>
        <taxon>Tracheophyta</taxon>
        <taxon>Spermatophyta</taxon>
        <taxon>Magnoliopsida</taxon>
        <taxon>eudicotyledons</taxon>
        <taxon>Gunneridae</taxon>
        <taxon>Pentapetalae</taxon>
        <taxon>rosids</taxon>
        <taxon>fabids</taxon>
        <taxon>Fabales</taxon>
        <taxon>Fabaceae</taxon>
        <taxon>Papilionoideae</taxon>
        <taxon>50 kb inversion clade</taxon>
        <taxon>NPAAA clade</taxon>
        <taxon>Hologalegina</taxon>
        <taxon>IRL clade</taxon>
        <taxon>Trifolieae</taxon>
        <taxon>Trifolium</taxon>
    </lineage>
</organism>
<gene>
    <name evidence="1" type="ORF">A2U01_0004061</name>
</gene>
<proteinExistence type="predicted"/>
<accession>A0A392M7W1</accession>
<dbReference type="AlphaFoldDB" id="A0A392M7W1"/>
<sequence>MQQRENAWSRSRMLTILSKRTNVSVLGVGSSEKYNTCHCHFRILVKLDLSKSRFNFRDCLLLKRSSELILQMWMTLLVLLEGLAQSVDFVQKLSLL</sequence>
<evidence type="ECO:0000313" key="1">
    <source>
        <dbReference type="EMBL" id="MCH83243.1"/>
    </source>
</evidence>
<evidence type="ECO:0000313" key="2">
    <source>
        <dbReference type="Proteomes" id="UP000265520"/>
    </source>
</evidence>
<reference evidence="1 2" key="1">
    <citation type="journal article" date="2018" name="Front. Plant Sci.">
        <title>Red Clover (Trifolium pratense) and Zigzag Clover (T. medium) - A Picture of Genomic Similarities and Differences.</title>
        <authorList>
            <person name="Dluhosova J."/>
            <person name="Istvanek J."/>
            <person name="Nedelnik J."/>
            <person name="Repkova J."/>
        </authorList>
    </citation>
    <scope>NUCLEOTIDE SEQUENCE [LARGE SCALE GENOMIC DNA]</scope>
    <source>
        <strain evidence="2">cv. 10/8</strain>
        <tissue evidence="1">Leaf</tissue>
    </source>
</reference>
<protein>
    <submittedName>
        <fullName evidence="1">Uncharacterized protein</fullName>
    </submittedName>
</protein>
<comment type="caution">
    <text evidence="1">The sequence shown here is derived from an EMBL/GenBank/DDBJ whole genome shotgun (WGS) entry which is preliminary data.</text>
</comment>